<name>W9GSF0_9MICO</name>
<keyword evidence="3" id="KW-1185">Reference proteome</keyword>
<dbReference type="SUPFAM" id="SSF47413">
    <property type="entry name" value="lambda repressor-like DNA-binding domains"/>
    <property type="match status" value="1"/>
</dbReference>
<dbReference type="InterPro" id="IPR010982">
    <property type="entry name" value="Lambda_DNA-bd_dom_sf"/>
</dbReference>
<protein>
    <submittedName>
        <fullName evidence="2">XRE family transcriptional regulator</fullName>
    </submittedName>
</protein>
<organism evidence="2 3">
    <name type="scientific">Intrasporangium chromatireducens Q5-1</name>
    <dbReference type="NCBI Taxonomy" id="584657"/>
    <lineage>
        <taxon>Bacteria</taxon>
        <taxon>Bacillati</taxon>
        <taxon>Actinomycetota</taxon>
        <taxon>Actinomycetes</taxon>
        <taxon>Micrococcales</taxon>
        <taxon>Intrasporangiaceae</taxon>
        <taxon>Intrasporangium</taxon>
    </lineage>
</organism>
<gene>
    <name evidence="2" type="ORF">N864_16480</name>
</gene>
<dbReference type="CDD" id="cd00093">
    <property type="entry name" value="HTH_XRE"/>
    <property type="match status" value="1"/>
</dbReference>
<accession>W9GSF0</accession>
<reference evidence="3" key="1">
    <citation type="submission" date="2013-08" db="EMBL/GenBank/DDBJ databases">
        <title>Intrasporangium oryzae NRRL B-24470.</title>
        <authorList>
            <person name="Liu H."/>
            <person name="Wang G."/>
        </authorList>
    </citation>
    <scope>NUCLEOTIDE SEQUENCE [LARGE SCALE GENOMIC DNA]</scope>
    <source>
        <strain evidence="3">Q5-1</strain>
    </source>
</reference>
<proteinExistence type="predicted"/>
<evidence type="ECO:0000259" key="1">
    <source>
        <dbReference type="PROSITE" id="PS50943"/>
    </source>
</evidence>
<dbReference type="PROSITE" id="PS50943">
    <property type="entry name" value="HTH_CROC1"/>
    <property type="match status" value="1"/>
</dbReference>
<dbReference type="OrthoDB" id="8438314at2"/>
<dbReference type="Proteomes" id="UP000019494">
    <property type="component" value="Unassembled WGS sequence"/>
</dbReference>
<dbReference type="InterPro" id="IPR001387">
    <property type="entry name" value="Cro/C1-type_HTH"/>
</dbReference>
<feature type="domain" description="HTH cro/C1-type" evidence="1">
    <location>
        <begin position="6"/>
        <end position="60"/>
    </location>
</feature>
<dbReference type="PATRIC" id="fig|584657.3.peg.1222"/>
<dbReference type="AlphaFoldDB" id="W9GSF0"/>
<dbReference type="Gene3D" id="1.10.260.40">
    <property type="entry name" value="lambda repressor-like DNA-binding domains"/>
    <property type="match status" value="1"/>
</dbReference>
<comment type="caution">
    <text evidence="2">The sequence shown here is derived from an EMBL/GenBank/DDBJ whole genome shotgun (WGS) entry which is preliminary data.</text>
</comment>
<evidence type="ECO:0000313" key="3">
    <source>
        <dbReference type="Proteomes" id="UP000019494"/>
    </source>
</evidence>
<dbReference type="GO" id="GO:0003677">
    <property type="term" value="F:DNA binding"/>
    <property type="evidence" value="ECO:0007669"/>
    <property type="project" value="InterPro"/>
</dbReference>
<evidence type="ECO:0000313" key="2">
    <source>
        <dbReference type="EMBL" id="EWT06824.1"/>
    </source>
</evidence>
<dbReference type="SMART" id="SM00530">
    <property type="entry name" value="HTH_XRE"/>
    <property type="match status" value="1"/>
</dbReference>
<dbReference type="SUPFAM" id="SSF56024">
    <property type="entry name" value="Phospholipase D/nuclease"/>
    <property type="match status" value="1"/>
</dbReference>
<sequence length="252" mass="27605">MANERLRSALAAAGLTPQAVGEQVGVDTKTIERWISTGRTPHRANRTRLCTLLGRDEEYLWPDAVSDAQVRSASHAEFVDIHPNRGSIAAATWHSLLVNAQESIDLLAYAASFFHDTISDFNELLLDKARAGVWVRLLFGDPKGGAVQLRGEEEGIGDSLSGRCSLSWKYLAPCIGIPGVEARVHDTTLYTSIFRFDDDLFANTHVYGAPANHSPVMHLHRVAGGRLFPHFLDAFARVWDSAVQADSTTLLA</sequence>
<dbReference type="EMBL" id="AWQS01000031">
    <property type="protein sequence ID" value="EWT06824.1"/>
    <property type="molecule type" value="Genomic_DNA"/>
</dbReference>
<dbReference type="RefSeq" id="WP_034714630.1">
    <property type="nucleotide sequence ID" value="NZ_AWQS01000031.1"/>
</dbReference>